<keyword evidence="6" id="KW-1185">Reference proteome</keyword>
<dbReference type="PANTHER" id="PTHR30408:SF12">
    <property type="entry name" value="TYPE I RESTRICTION ENZYME MJAVIII SPECIFICITY SUBUNIT"/>
    <property type="match status" value="1"/>
</dbReference>
<proteinExistence type="inferred from homology"/>
<evidence type="ECO:0000256" key="3">
    <source>
        <dbReference type="ARBA" id="ARBA00023125"/>
    </source>
</evidence>
<dbReference type="InterPro" id="IPR052021">
    <property type="entry name" value="Type-I_RS_S_subunit"/>
</dbReference>
<evidence type="ECO:0000259" key="4">
    <source>
        <dbReference type="Pfam" id="PF01420"/>
    </source>
</evidence>
<keyword evidence="5" id="KW-0378">Hydrolase</keyword>
<name>A0ABU1VWQ3_9GAMM</name>
<evidence type="ECO:0000313" key="6">
    <source>
        <dbReference type="Proteomes" id="UP001257909"/>
    </source>
</evidence>
<evidence type="ECO:0000256" key="2">
    <source>
        <dbReference type="ARBA" id="ARBA00022747"/>
    </source>
</evidence>
<dbReference type="EMBL" id="JAVDWR010000002">
    <property type="protein sequence ID" value="MDR7120155.1"/>
    <property type="molecule type" value="Genomic_DNA"/>
</dbReference>
<keyword evidence="2" id="KW-0680">Restriction system</keyword>
<dbReference type="PANTHER" id="PTHR30408">
    <property type="entry name" value="TYPE-1 RESTRICTION ENZYME ECOKI SPECIFICITY PROTEIN"/>
    <property type="match status" value="1"/>
</dbReference>
<accession>A0ABU1VWQ3</accession>
<comment type="caution">
    <text evidence="5">The sequence shown here is derived from an EMBL/GenBank/DDBJ whole genome shotgun (WGS) entry which is preliminary data.</text>
</comment>
<dbReference type="InterPro" id="IPR044946">
    <property type="entry name" value="Restrct_endonuc_typeI_TRD_sf"/>
</dbReference>
<dbReference type="Proteomes" id="UP001257909">
    <property type="component" value="Unassembled WGS sequence"/>
</dbReference>
<keyword evidence="5" id="KW-0540">Nuclease</keyword>
<keyword evidence="3" id="KW-0238">DNA-binding</keyword>
<reference evidence="5 6" key="1">
    <citation type="submission" date="2023-07" db="EMBL/GenBank/DDBJ databases">
        <title>Sorghum-associated microbial communities from plants grown in Nebraska, USA.</title>
        <authorList>
            <person name="Schachtman D."/>
        </authorList>
    </citation>
    <scope>NUCLEOTIDE SEQUENCE [LARGE SCALE GENOMIC DNA]</scope>
    <source>
        <strain evidence="5 6">4138</strain>
    </source>
</reference>
<dbReference type="SUPFAM" id="SSF116734">
    <property type="entry name" value="DNA methylase specificity domain"/>
    <property type="match status" value="2"/>
</dbReference>
<gene>
    <name evidence="5" type="ORF">J2W69_001084</name>
</gene>
<evidence type="ECO:0000256" key="1">
    <source>
        <dbReference type="ARBA" id="ARBA00010923"/>
    </source>
</evidence>
<comment type="similarity">
    <text evidence="1">Belongs to the type-I restriction system S methylase family.</text>
</comment>
<dbReference type="RefSeq" id="WP_310275343.1">
    <property type="nucleotide sequence ID" value="NZ_JAVDWR010000002.1"/>
</dbReference>
<feature type="domain" description="Type I restriction modification DNA specificity" evidence="4">
    <location>
        <begin position="2"/>
        <end position="153"/>
    </location>
</feature>
<protein>
    <submittedName>
        <fullName evidence="5">Restriction endonuclease S subunit</fullName>
    </submittedName>
</protein>
<dbReference type="GO" id="GO:0004519">
    <property type="term" value="F:endonuclease activity"/>
    <property type="evidence" value="ECO:0007669"/>
    <property type="project" value="UniProtKB-KW"/>
</dbReference>
<dbReference type="InterPro" id="IPR000055">
    <property type="entry name" value="Restrct_endonuc_typeI_TRD"/>
</dbReference>
<keyword evidence="5" id="KW-0255">Endonuclease</keyword>
<organism evidence="5 6">
    <name type="scientific">Rheinheimera soli</name>
    <dbReference type="NCBI Taxonomy" id="443616"/>
    <lineage>
        <taxon>Bacteria</taxon>
        <taxon>Pseudomonadati</taxon>
        <taxon>Pseudomonadota</taxon>
        <taxon>Gammaproteobacteria</taxon>
        <taxon>Chromatiales</taxon>
        <taxon>Chromatiaceae</taxon>
        <taxon>Rheinheimera</taxon>
    </lineage>
</organism>
<evidence type="ECO:0000313" key="5">
    <source>
        <dbReference type="EMBL" id="MDR7120155.1"/>
    </source>
</evidence>
<dbReference type="Gene3D" id="3.90.220.20">
    <property type="entry name" value="DNA methylase specificity domains"/>
    <property type="match status" value="2"/>
</dbReference>
<sequence length="645" mass="72330">MKFTNLGSITDIRTGKLDVNAGSEDGQYPFFTCAAKPYKINDFAFDTEAVLIAGNGDLNVKYYQGKFNAYQRTYVIQNKDKTVLSMKYLYYFIETYMERLRRGAIGGIIKYIKLGHLTEAEIPLPPLNDQIRIAHLLGKVEWLIAQRKQHLQQLDDLLKSVFLEMFGDPIINPHKFPVRKLSEFYINPKDGTKCGPFGSALKKDEFVDSGIPVWNMDNIAPSAFMVLPFRMWITKEKFKELASYSVENGDIIISRAGTVGKMCVARTEGKPAIISTNLIRLRLGSELRPLHFVSLMTYCKGRVGRLKTGPDGSFTHMNTGILDKLEFPYPPTELQDQFAIIAQKVEVLKSRYQQSLDDLKSLYGTLSQKAFKGELDLSRLPLPESKDRTNKVADISADSMQALKSSERVISKLNKFNSQHTVFLKALNNMPALKIANSPVFKAARELSEQAALWRTPLDQFRNMSAVARAATTIATASNTPEVKNAALIAQQIANTIPTMDIAWLKDQQAIINAAVGPFSEMRHAIAALQLPDPERRLTESESVVSAMQAAVPPVNASLLALAIQQDDSENEPRYIFTRDDILQALFGDQPLPVIDLMSKLAEQEVVTPEGYSRIKTLLFSLLAEEQIQQQFNDEANTIEFRTRA</sequence>
<dbReference type="Pfam" id="PF01420">
    <property type="entry name" value="Methylase_S"/>
    <property type="match status" value="1"/>
</dbReference>